<dbReference type="InterPro" id="IPR048634">
    <property type="entry name" value="SecD_SecF_C"/>
</dbReference>
<organism evidence="11">
    <name type="scientific">Cyprideis torosa</name>
    <dbReference type="NCBI Taxonomy" id="163714"/>
    <lineage>
        <taxon>Eukaryota</taxon>
        <taxon>Metazoa</taxon>
        <taxon>Ecdysozoa</taxon>
        <taxon>Arthropoda</taxon>
        <taxon>Crustacea</taxon>
        <taxon>Oligostraca</taxon>
        <taxon>Ostracoda</taxon>
        <taxon>Podocopa</taxon>
        <taxon>Podocopida</taxon>
        <taxon>Cytherocopina</taxon>
        <taxon>Cytheroidea</taxon>
        <taxon>Cytherideidae</taxon>
        <taxon>Cyprideis</taxon>
    </lineage>
</organism>
<feature type="non-terminal residue" evidence="11">
    <location>
        <position position="519"/>
    </location>
</feature>
<protein>
    <recommendedName>
        <fullName evidence="12">Protein-export membrane protein SecF</fullName>
    </recommendedName>
</protein>
<feature type="domain" description="SecDF P1 head subdomain" evidence="10">
    <location>
        <begin position="94"/>
        <end position="190"/>
    </location>
</feature>
<evidence type="ECO:0000256" key="2">
    <source>
        <dbReference type="ARBA" id="ARBA00022448"/>
    </source>
</evidence>
<keyword evidence="3" id="KW-1003">Cell membrane</keyword>
<feature type="domain" description="Protein export membrane protein SecD/SecF C-terminal" evidence="9">
    <location>
        <begin position="344"/>
        <end position="518"/>
    </location>
</feature>
<evidence type="ECO:0000259" key="9">
    <source>
        <dbReference type="Pfam" id="PF02355"/>
    </source>
</evidence>
<accession>A0A7R8WHW8</accession>
<reference evidence="11" key="1">
    <citation type="submission" date="2020-11" db="EMBL/GenBank/DDBJ databases">
        <authorList>
            <person name="Tran Van P."/>
        </authorList>
    </citation>
    <scope>NUCLEOTIDE SEQUENCE</scope>
</reference>
<evidence type="ECO:0000256" key="4">
    <source>
        <dbReference type="ARBA" id="ARBA00022692"/>
    </source>
</evidence>
<dbReference type="EMBL" id="OB664107">
    <property type="protein sequence ID" value="CAD7232003.1"/>
    <property type="molecule type" value="Genomic_DNA"/>
</dbReference>
<dbReference type="GO" id="GO:0005886">
    <property type="term" value="C:plasma membrane"/>
    <property type="evidence" value="ECO:0007669"/>
    <property type="project" value="UniProtKB-SubCell"/>
</dbReference>
<dbReference type="PANTHER" id="PTHR30081">
    <property type="entry name" value="PROTEIN-EXPORT MEMBRANE PROTEIN SEC"/>
    <property type="match status" value="1"/>
</dbReference>
<dbReference type="Gene3D" id="1.20.1640.10">
    <property type="entry name" value="Multidrug efflux transporter AcrB transmembrane domain"/>
    <property type="match status" value="2"/>
</dbReference>
<dbReference type="AlphaFoldDB" id="A0A7R8WHW8"/>
<dbReference type="InterPro" id="IPR022813">
    <property type="entry name" value="SecD/SecF_arch_bac"/>
</dbReference>
<keyword evidence="7" id="KW-0811">Translocation</keyword>
<evidence type="ECO:0000256" key="5">
    <source>
        <dbReference type="ARBA" id="ARBA00022927"/>
    </source>
</evidence>
<dbReference type="PANTHER" id="PTHR30081:SF1">
    <property type="entry name" value="PROTEIN TRANSLOCASE SUBUNIT SECD"/>
    <property type="match status" value="1"/>
</dbReference>
<evidence type="ECO:0000256" key="7">
    <source>
        <dbReference type="ARBA" id="ARBA00023010"/>
    </source>
</evidence>
<evidence type="ECO:0008006" key="12">
    <source>
        <dbReference type="Google" id="ProtNLM"/>
    </source>
</evidence>
<dbReference type="Pfam" id="PF22599">
    <property type="entry name" value="SecDF_P1_head"/>
    <property type="match status" value="1"/>
</dbReference>
<dbReference type="InterPro" id="IPR005791">
    <property type="entry name" value="SecD"/>
</dbReference>
<dbReference type="NCBIfam" id="TIGR00966">
    <property type="entry name" value="transloc_SecF"/>
    <property type="match status" value="1"/>
</dbReference>
<keyword evidence="8" id="KW-0472">Membrane</keyword>
<keyword evidence="2" id="KW-0813">Transport</keyword>
<dbReference type="Gene3D" id="3.30.1360.200">
    <property type="match status" value="1"/>
</dbReference>
<dbReference type="OrthoDB" id="6415805at2759"/>
<comment type="subcellular location">
    <subcellularLocation>
        <location evidence="1">Cell membrane</location>
        <topology evidence="1">Multi-pass membrane protein</topology>
    </subcellularLocation>
</comment>
<dbReference type="InterPro" id="IPR055344">
    <property type="entry name" value="SecD_SecF_C_bact"/>
</dbReference>
<sequence length="519" mass="56310">MTDDKVRSIISQQIESKITTAYEVLSSRIDRFGVTQPNIQRIGGEADGKIAIELPATSLRPALLKGAKFFWGQKPEDASKEYFYLYCLVGNRDNDPLLQGDIITSASSYMDNIKGEYVVSMNMNTSAAKEWGQITTDYVGKNIAIVLDNLVYSAPSINEPITGGSSQITGNFQQAEAKALSSVLEAGSLPTGAKIIQAEVVGPTLGQESIDAGMMSFAIALILVLLWMIFYYGGAGIFADIALIINMILVFGVLAEFGLSLTLPGIAGIILTIGMAVDANVIIFERVKEELRKGRNVKQAVATAFTWKGALSAIIDANVTTFITALILFIFGEGPVKGFATTLMVGSTISDDIRTNSLIYVSIALGLVFLYLLFQFRKWQFSMGAILAVIHDSIIVLGVFSLFHGFIGFSLEIDQAFVAAILTVIGYSLNDTVIIYDRIREFLVEHKSMPFGELIDNAINSTMSRTINTSLTTLFVILIIFLFGGEAIKGFMFALLVGISVGTYSSMFVAAPIVYDLTK</sequence>
<evidence type="ECO:0000256" key="6">
    <source>
        <dbReference type="ARBA" id="ARBA00022989"/>
    </source>
</evidence>
<evidence type="ECO:0000259" key="10">
    <source>
        <dbReference type="Pfam" id="PF22599"/>
    </source>
</evidence>
<gene>
    <name evidence="11" type="ORF">CTOB1V02_LOCUS9844</name>
</gene>
<proteinExistence type="inferred from homology"/>
<dbReference type="InterPro" id="IPR005665">
    <property type="entry name" value="SecF_bac"/>
</dbReference>
<dbReference type="Gene3D" id="3.30.70.3220">
    <property type="match status" value="1"/>
</dbReference>
<keyword evidence="5" id="KW-0653">Protein transport</keyword>
<dbReference type="NCBIfam" id="TIGR01129">
    <property type="entry name" value="secD"/>
    <property type="match status" value="1"/>
</dbReference>
<dbReference type="GO" id="GO:0006886">
    <property type="term" value="P:intracellular protein transport"/>
    <property type="evidence" value="ECO:0007669"/>
    <property type="project" value="InterPro"/>
</dbReference>
<dbReference type="GO" id="GO:0015450">
    <property type="term" value="F:protein-transporting ATPase activity"/>
    <property type="evidence" value="ECO:0007669"/>
    <property type="project" value="InterPro"/>
</dbReference>
<evidence type="ECO:0000256" key="8">
    <source>
        <dbReference type="ARBA" id="ARBA00023136"/>
    </source>
</evidence>
<dbReference type="SUPFAM" id="SSF82866">
    <property type="entry name" value="Multidrug efflux transporter AcrB transmembrane domain"/>
    <property type="match status" value="2"/>
</dbReference>
<evidence type="ECO:0000256" key="1">
    <source>
        <dbReference type="ARBA" id="ARBA00004651"/>
    </source>
</evidence>
<name>A0A7R8WHW8_9CRUS</name>
<evidence type="ECO:0000313" key="11">
    <source>
        <dbReference type="EMBL" id="CAD7232003.1"/>
    </source>
</evidence>
<evidence type="ECO:0000256" key="3">
    <source>
        <dbReference type="ARBA" id="ARBA00022475"/>
    </source>
</evidence>
<keyword evidence="6" id="KW-1133">Transmembrane helix</keyword>
<dbReference type="NCBIfam" id="TIGR00916">
    <property type="entry name" value="2A0604s01"/>
    <property type="match status" value="1"/>
</dbReference>
<dbReference type="Pfam" id="PF02355">
    <property type="entry name" value="SecD_SecF_C"/>
    <property type="match status" value="1"/>
</dbReference>
<dbReference type="InterPro" id="IPR054384">
    <property type="entry name" value="SecDF_P1_head"/>
</dbReference>
<keyword evidence="4" id="KW-0812">Transmembrane</keyword>
<dbReference type="HAMAP" id="MF_01463_B">
    <property type="entry name" value="SecD_B"/>
    <property type="match status" value="1"/>
</dbReference>